<dbReference type="SUPFAM" id="SSF47954">
    <property type="entry name" value="Cyclin-like"/>
    <property type="match status" value="1"/>
</dbReference>
<evidence type="ECO:0000256" key="1">
    <source>
        <dbReference type="SAM" id="MobiDB-lite"/>
    </source>
</evidence>
<reference evidence="3" key="3">
    <citation type="submission" date="2025-08" db="UniProtKB">
        <authorList>
            <consortium name="RefSeq"/>
        </authorList>
    </citation>
    <scope>IDENTIFICATION</scope>
    <source>
        <strain evidence="3">NI907</strain>
    </source>
</reference>
<name>A0A6P8BBA2_PYRGI</name>
<dbReference type="GeneID" id="41958929"/>
<evidence type="ECO:0000313" key="3">
    <source>
        <dbReference type="RefSeq" id="XP_030984425.1"/>
    </source>
</evidence>
<dbReference type="Proteomes" id="UP000515153">
    <property type="component" value="Unplaced"/>
</dbReference>
<evidence type="ECO:0008006" key="4">
    <source>
        <dbReference type="Google" id="ProtNLM"/>
    </source>
</evidence>
<accession>A0A6P8BBA2</accession>
<sequence length="291" mass="31698">MAFDMRSNMSPSLAKKVVDDDMSDDEFDFDEEYFMRTYKPLSNLPTPPPSSQNSSAALSPMLLEMQDGEMRDPAFFGAAVHLVNLLPPAASLATPSVPVVHAILTRSDLPLHTVALAVCIMDSLGSKFPRAWRTSCPLMPMGPDSDFDVDPDYTHTDGRTEKRTRLQHIDSVSPELIVLASLIIAAKFTDDSQESTRWYAGAWGSWMWSCDQINTTERCIMENLGYRIMPLTAPDILEDAITDMARAAKSATGYPGCGNSSGSSSSSSRGGYATPVTPASSCDDRQLGGHR</sequence>
<evidence type="ECO:0000313" key="2">
    <source>
        <dbReference type="Proteomes" id="UP000515153"/>
    </source>
</evidence>
<dbReference type="AlphaFoldDB" id="A0A6P8BBA2"/>
<feature type="compositionally biased region" description="Low complexity" evidence="1">
    <location>
        <begin position="257"/>
        <end position="271"/>
    </location>
</feature>
<organism evidence="2 3">
    <name type="scientific">Pyricularia grisea</name>
    <name type="common">Crabgrass-specific blast fungus</name>
    <name type="synonym">Magnaporthe grisea</name>
    <dbReference type="NCBI Taxonomy" id="148305"/>
    <lineage>
        <taxon>Eukaryota</taxon>
        <taxon>Fungi</taxon>
        <taxon>Dikarya</taxon>
        <taxon>Ascomycota</taxon>
        <taxon>Pezizomycotina</taxon>
        <taxon>Sordariomycetes</taxon>
        <taxon>Sordariomycetidae</taxon>
        <taxon>Magnaporthales</taxon>
        <taxon>Pyriculariaceae</taxon>
        <taxon>Pyricularia</taxon>
    </lineage>
</organism>
<reference evidence="3" key="2">
    <citation type="submission" date="2019-10" db="EMBL/GenBank/DDBJ databases">
        <authorList>
            <consortium name="NCBI Genome Project"/>
        </authorList>
    </citation>
    <scope>NUCLEOTIDE SEQUENCE</scope>
    <source>
        <strain evidence="3">NI907</strain>
    </source>
</reference>
<feature type="compositionally biased region" description="Basic and acidic residues" evidence="1">
    <location>
        <begin position="282"/>
        <end position="291"/>
    </location>
</feature>
<protein>
    <recommendedName>
        <fullName evidence="4">Cyclin N-terminal domain-containing protein</fullName>
    </recommendedName>
</protein>
<dbReference type="InterPro" id="IPR036915">
    <property type="entry name" value="Cyclin-like_sf"/>
</dbReference>
<dbReference type="RefSeq" id="XP_030984425.1">
    <property type="nucleotide sequence ID" value="XM_031124020.1"/>
</dbReference>
<feature type="region of interest" description="Disordered" evidence="1">
    <location>
        <begin position="251"/>
        <end position="291"/>
    </location>
</feature>
<dbReference type="Gene3D" id="1.10.472.10">
    <property type="entry name" value="Cyclin-like"/>
    <property type="match status" value="1"/>
</dbReference>
<dbReference type="OrthoDB" id="3877279at2759"/>
<keyword evidence="2" id="KW-1185">Reference proteome</keyword>
<gene>
    <name evidence="3" type="ORF">PgNI_03968</name>
</gene>
<reference evidence="3" key="1">
    <citation type="journal article" date="2019" name="Mol. Biol. Evol.">
        <title>Blast fungal genomes show frequent chromosomal changes, gene gains and losses, and effector gene turnover.</title>
        <authorList>
            <person name="Gomez Luciano L.B."/>
            <person name="Jason Tsai I."/>
            <person name="Chuma I."/>
            <person name="Tosa Y."/>
            <person name="Chen Y.H."/>
            <person name="Li J.Y."/>
            <person name="Li M.Y."/>
            <person name="Jade Lu M.Y."/>
            <person name="Nakayashiki H."/>
            <person name="Li W.H."/>
        </authorList>
    </citation>
    <scope>NUCLEOTIDE SEQUENCE</scope>
    <source>
        <strain evidence="3">NI907</strain>
    </source>
</reference>
<proteinExistence type="predicted"/>
<dbReference type="KEGG" id="pgri:PgNI_03968"/>